<protein>
    <recommendedName>
        <fullName evidence="3">DNA-binding protein</fullName>
    </recommendedName>
</protein>
<gene>
    <name evidence="1" type="ORF">GJG86_06940</name>
</gene>
<keyword evidence="2" id="KW-1185">Reference proteome</keyword>
<evidence type="ECO:0008006" key="3">
    <source>
        <dbReference type="Google" id="ProtNLM"/>
    </source>
</evidence>
<organism evidence="1 2">
    <name type="scientific">Eggerthella guodeyinii</name>
    <dbReference type="NCBI Taxonomy" id="2690837"/>
    <lineage>
        <taxon>Bacteria</taxon>
        <taxon>Bacillati</taxon>
        <taxon>Actinomycetota</taxon>
        <taxon>Coriobacteriia</taxon>
        <taxon>Eggerthellales</taxon>
        <taxon>Eggerthellaceae</taxon>
        <taxon>Eggerthella</taxon>
    </lineage>
</organism>
<evidence type="ECO:0000313" key="1">
    <source>
        <dbReference type="EMBL" id="MRX82227.1"/>
    </source>
</evidence>
<dbReference type="Proteomes" id="UP000438093">
    <property type="component" value="Unassembled WGS sequence"/>
</dbReference>
<comment type="caution">
    <text evidence="1">The sequence shown here is derived from an EMBL/GenBank/DDBJ whole genome shotgun (WGS) entry which is preliminary data.</text>
</comment>
<dbReference type="AlphaFoldDB" id="A0A6N7RMM5"/>
<accession>A0A6N7RMM5</accession>
<sequence length="90" mass="10654">MGKKWLTPQEAAAYINTTLPRIYELVKSEDVRSYVKPWSKTRPYQLISTDDLDAYVMTWEQGKDAYAAARSEMRRVSDEWCETTEKKDRR</sequence>
<dbReference type="RefSeq" id="WP_154333096.1">
    <property type="nucleotide sequence ID" value="NZ_VTFY01000004.1"/>
</dbReference>
<name>A0A6N7RMM5_9ACTN</name>
<evidence type="ECO:0000313" key="2">
    <source>
        <dbReference type="Proteomes" id="UP000438093"/>
    </source>
</evidence>
<reference evidence="2" key="1">
    <citation type="submission" date="2019-08" db="EMBL/GenBank/DDBJ databases">
        <title>Arthrobacter sp. nov., isolated from plateau pika and Tibetan wild ass.</title>
        <authorList>
            <person name="Ge Y."/>
        </authorList>
    </citation>
    <scope>NUCLEOTIDE SEQUENCE [LARGE SCALE GENOMIC DNA]</scope>
    <source>
        <strain evidence="2">HF-4214</strain>
    </source>
</reference>
<dbReference type="EMBL" id="VTFY01000004">
    <property type="protein sequence ID" value="MRX82227.1"/>
    <property type="molecule type" value="Genomic_DNA"/>
</dbReference>
<proteinExistence type="predicted"/>